<dbReference type="Gene3D" id="1.10.260.40">
    <property type="entry name" value="lambda repressor-like DNA-binding domains"/>
    <property type="match status" value="1"/>
</dbReference>
<sequence length="140" mass="15839">MKVFDGAKLRSMRKDAGLTQYDLAPLLDISQNRISDIERNVTDPTTVDIERFAEILKCPVSTFLSDEDDIEVVVNTFKKNKKNGKSSDDESGSSEQLELLIDEEVPTGRDLSGYILIKQDVYQSLIEDKEKLKQLLSLLK</sequence>
<dbReference type="InterPro" id="IPR001387">
    <property type="entry name" value="Cro/C1-type_HTH"/>
</dbReference>
<evidence type="ECO:0000313" key="4">
    <source>
        <dbReference type="EMBL" id="EID19841.1"/>
    </source>
</evidence>
<gene>
    <name evidence="4" type="ORF">HMPREF1043_0892</name>
</gene>
<dbReference type="GO" id="GO:0005829">
    <property type="term" value="C:cytosol"/>
    <property type="evidence" value="ECO:0007669"/>
    <property type="project" value="TreeGrafter"/>
</dbReference>
<dbReference type="RefSeq" id="WP_003038236.1">
    <property type="nucleotide sequence ID" value="NZ_AICP01000061.1"/>
</dbReference>
<dbReference type="PANTHER" id="PTHR46797:SF24">
    <property type="entry name" value="DNA-BINDING PHAGE PROTEIN"/>
    <property type="match status" value="1"/>
</dbReference>
<dbReference type="EMBL" id="AICP01000061">
    <property type="protein sequence ID" value="EID19841.1"/>
    <property type="molecule type" value="Genomic_DNA"/>
</dbReference>
<dbReference type="PANTHER" id="PTHR46797">
    <property type="entry name" value="HTH-TYPE TRANSCRIPTIONAL REGULATOR"/>
    <property type="match status" value="1"/>
</dbReference>
<dbReference type="Pfam" id="PF01381">
    <property type="entry name" value="HTH_3"/>
    <property type="match status" value="1"/>
</dbReference>
<feature type="domain" description="HTH cro/C1-type" evidence="3">
    <location>
        <begin position="9"/>
        <end position="63"/>
    </location>
</feature>
<dbReference type="CDD" id="cd00093">
    <property type="entry name" value="HTH_XRE"/>
    <property type="match status" value="1"/>
</dbReference>
<dbReference type="PATRIC" id="fig|1095729.3.peg.1986"/>
<name>I0S8Y8_STRAP</name>
<dbReference type="Proteomes" id="UP000003245">
    <property type="component" value="Unassembled WGS sequence"/>
</dbReference>
<keyword evidence="5" id="KW-1185">Reference proteome</keyword>
<evidence type="ECO:0000256" key="2">
    <source>
        <dbReference type="SAM" id="MobiDB-lite"/>
    </source>
</evidence>
<proteinExistence type="predicted"/>
<comment type="caution">
    <text evidence="4">The sequence shown here is derived from an EMBL/GenBank/DDBJ whole genome shotgun (WGS) entry which is preliminary data.</text>
</comment>
<dbReference type="SMART" id="SM00530">
    <property type="entry name" value="HTH_XRE"/>
    <property type="match status" value="1"/>
</dbReference>
<dbReference type="InterPro" id="IPR050807">
    <property type="entry name" value="TransReg_Diox_bact_type"/>
</dbReference>
<evidence type="ECO:0000256" key="1">
    <source>
        <dbReference type="ARBA" id="ARBA00023125"/>
    </source>
</evidence>
<keyword evidence="1 4" id="KW-0238">DNA-binding</keyword>
<evidence type="ECO:0000259" key="3">
    <source>
        <dbReference type="PROSITE" id="PS50943"/>
    </source>
</evidence>
<protein>
    <submittedName>
        <fullName evidence="4">DNA-binding helix-turn-helix protein</fullName>
    </submittedName>
</protein>
<dbReference type="AlphaFoldDB" id="I0S8Y8"/>
<feature type="region of interest" description="Disordered" evidence="2">
    <location>
        <begin position="80"/>
        <end position="101"/>
    </location>
</feature>
<dbReference type="SUPFAM" id="SSF47413">
    <property type="entry name" value="lambda repressor-like DNA-binding domains"/>
    <property type="match status" value="1"/>
</dbReference>
<evidence type="ECO:0000313" key="5">
    <source>
        <dbReference type="Proteomes" id="UP000003245"/>
    </source>
</evidence>
<dbReference type="InterPro" id="IPR010982">
    <property type="entry name" value="Lambda_DNA-bd_dom_sf"/>
</dbReference>
<accession>I0S8Y8</accession>
<dbReference type="PROSITE" id="PS50943">
    <property type="entry name" value="HTH_CROC1"/>
    <property type="match status" value="1"/>
</dbReference>
<dbReference type="GO" id="GO:0003677">
    <property type="term" value="F:DNA binding"/>
    <property type="evidence" value="ECO:0007669"/>
    <property type="project" value="UniProtKB-KW"/>
</dbReference>
<dbReference type="GO" id="GO:0003700">
    <property type="term" value="F:DNA-binding transcription factor activity"/>
    <property type="evidence" value="ECO:0007669"/>
    <property type="project" value="TreeGrafter"/>
</dbReference>
<reference evidence="4 5" key="1">
    <citation type="submission" date="2012-01" db="EMBL/GenBank/DDBJ databases">
        <authorList>
            <person name="Harkins D.M."/>
            <person name="Madupu R."/>
            <person name="Durkin A.S."/>
            <person name="Torralba M."/>
            <person name="Methe B."/>
            <person name="Sutton G.G."/>
            <person name="Nelson K.E."/>
        </authorList>
    </citation>
    <scope>NUCLEOTIDE SEQUENCE [LARGE SCALE GENOMIC DNA]</scope>
    <source>
        <strain evidence="4 5">CCUG 39159</strain>
    </source>
</reference>
<organism evidence="4 5">
    <name type="scientific">Streptococcus anginosus subsp. whileyi CCUG 39159</name>
    <dbReference type="NCBI Taxonomy" id="1095729"/>
    <lineage>
        <taxon>Bacteria</taxon>
        <taxon>Bacillati</taxon>
        <taxon>Bacillota</taxon>
        <taxon>Bacilli</taxon>
        <taxon>Lactobacillales</taxon>
        <taxon>Streptococcaceae</taxon>
        <taxon>Streptococcus</taxon>
        <taxon>Streptococcus anginosus group</taxon>
    </lineage>
</organism>